<dbReference type="GO" id="GO:0009317">
    <property type="term" value="C:acetyl-CoA carboxylase complex"/>
    <property type="evidence" value="ECO:0007669"/>
    <property type="project" value="InterPro"/>
</dbReference>
<feature type="zinc finger region" description="C4-type" evidence="13">
    <location>
        <begin position="23"/>
        <end position="45"/>
    </location>
</feature>
<evidence type="ECO:0000256" key="12">
    <source>
        <dbReference type="ARBA" id="ARBA00023160"/>
    </source>
</evidence>
<keyword evidence="11 13" id="KW-0443">Lipid metabolism</keyword>
<gene>
    <name evidence="13 15" type="primary">accD</name>
</gene>
<dbReference type="GO" id="GO:0009570">
    <property type="term" value="C:chloroplast stroma"/>
    <property type="evidence" value="ECO:0007669"/>
    <property type="project" value="UniProtKB-SubCell"/>
</dbReference>
<dbReference type="Gene3D" id="3.90.226.10">
    <property type="entry name" value="2-enoyl-CoA Hydratase, Chain A, domain 1"/>
    <property type="match status" value="1"/>
</dbReference>
<feature type="binding site" evidence="13">
    <location>
        <position position="26"/>
    </location>
    <ligand>
        <name>Zn(2+)</name>
        <dbReference type="ChEBI" id="CHEBI:29105"/>
    </ligand>
</feature>
<dbReference type="Pfam" id="PF17848">
    <property type="entry name" value="Zn_ribbon_ACC"/>
    <property type="match status" value="1"/>
</dbReference>
<comment type="catalytic activity">
    <reaction evidence="13">
        <text>N(6)-carboxybiotinyl-L-lysyl-[protein] + acetyl-CoA = N(6)-biotinyl-L-lysyl-[protein] + malonyl-CoA</text>
        <dbReference type="Rhea" id="RHEA:54728"/>
        <dbReference type="Rhea" id="RHEA-COMP:10505"/>
        <dbReference type="Rhea" id="RHEA-COMP:10506"/>
        <dbReference type="ChEBI" id="CHEBI:57288"/>
        <dbReference type="ChEBI" id="CHEBI:57384"/>
        <dbReference type="ChEBI" id="CHEBI:83144"/>
        <dbReference type="ChEBI" id="CHEBI:83145"/>
        <dbReference type="EC" id="2.1.3.15"/>
    </reaction>
</comment>
<evidence type="ECO:0000256" key="4">
    <source>
        <dbReference type="ARBA" id="ARBA00022679"/>
    </source>
</evidence>
<dbReference type="GO" id="GO:0008270">
    <property type="term" value="F:zinc ion binding"/>
    <property type="evidence" value="ECO:0007669"/>
    <property type="project" value="UniProtKB-UniRule"/>
</dbReference>
<dbReference type="PROSITE" id="PS50980">
    <property type="entry name" value="COA_CT_NTER"/>
    <property type="match status" value="1"/>
</dbReference>
<dbReference type="NCBIfam" id="TIGR00515">
    <property type="entry name" value="accD"/>
    <property type="match status" value="1"/>
</dbReference>
<evidence type="ECO:0000256" key="11">
    <source>
        <dbReference type="ARBA" id="ARBA00023098"/>
    </source>
</evidence>
<evidence type="ECO:0000256" key="10">
    <source>
        <dbReference type="ARBA" id="ARBA00022840"/>
    </source>
</evidence>
<accession>A0A386AX40</accession>
<dbReference type="GO" id="GO:2001295">
    <property type="term" value="P:malonyl-CoA biosynthetic process"/>
    <property type="evidence" value="ECO:0007669"/>
    <property type="project" value="UniProtKB-UniRule"/>
</dbReference>
<dbReference type="Pfam" id="PF01039">
    <property type="entry name" value="Carboxyl_trans"/>
    <property type="match status" value="1"/>
</dbReference>
<dbReference type="SUPFAM" id="SSF52096">
    <property type="entry name" value="ClpP/crotonase"/>
    <property type="match status" value="1"/>
</dbReference>
<name>A0A386AX40_9CHLO</name>
<keyword evidence="7 13" id="KW-0863">Zinc-finger</keyword>
<feature type="domain" description="CoA carboxyltransferase N-terminal" evidence="14">
    <location>
        <begin position="19"/>
        <end position="289"/>
    </location>
</feature>
<organism evidence="15">
    <name type="scientific">Flabellia petiolata</name>
    <dbReference type="NCBI Taxonomy" id="189428"/>
    <lineage>
        <taxon>Eukaryota</taxon>
        <taxon>Viridiplantae</taxon>
        <taxon>Chlorophyta</taxon>
        <taxon>core chlorophytes</taxon>
        <taxon>Ulvophyceae</taxon>
        <taxon>TCBD clade</taxon>
        <taxon>Bryopsidales</taxon>
        <taxon>Halimedineae</taxon>
        <taxon>Halimedaceae</taxon>
        <taxon>Udoteae</taxon>
        <taxon>Flabellia</taxon>
    </lineage>
</organism>
<keyword evidence="15" id="KW-0150">Chloroplast</keyword>
<comment type="function">
    <text evidence="13">Component of the acetyl coenzyme A carboxylase (ACC) complex. Biotin carboxylase (BC) catalyzes the carboxylation of biotin on its carrier protein (BCCP) and then the CO(2) group is transferred by the transcarboxylase to acetyl-CoA to form malonyl-CoA.</text>
</comment>
<evidence type="ECO:0000256" key="3">
    <source>
        <dbReference type="ARBA" id="ARBA00022516"/>
    </source>
</evidence>
<dbReference type="GO" id="GO:0016743">
    <property type="term" value="F:carboxyl- or carbamoyltransferase activity"/>
    <property type="evidence" value="ECO:0007669"/>
    <property type="project" value="UniProtKB-UniRule"/>
</dbReference>
<feature type="binding site" evidence="13">
    <location>
        <position position="42"/>
    </location>
    <ligand>
        <name>Zn(2+)</name>
        <dbReference type="ChEBI" id="CHEBI:29105"/>
    </ligand>
</feature>
<evidence type="ECO:0000313" key="15">
    <source>
        <dbReference type="EMBL" id="AYC63918.1"/>
    </source>
</evidence>
<keyword evidence="10 13" id="KW-0067">ATP-binding</keyword>
<comment type="similarity">
    <text evidence="13">Belongs to the AccD/PCCB family.</text>
</comment>
<comment type="pathway">
    <text evidence="13">Lipid metabolism; malonyl-CoA biosynthesis; malonyl-CoA from acetyl-CoA: step 1/1.</text>
</comment>
<keyword evidence="6 13" id="KW-0547">Nucleotide-binding</keyword>
<dbReference type="GO" id="GO:0006633">
    <property type="term" value="P:fatty acid biosynthetic process"/>
    <property type="evidence" value="ECO:0007669"/>
    <property type="project" value="UniProtKB-KW"/>
</dbReference>
<dbReference type="GO" id="GO:0003989">
    <property type="term" value="F:acetyl-CoA carboxylase activity"/>
    <property type="evidence" value="ECO:0007669"/>
    <property type="project" value="InterPro"/>
</dbReference>
<dbReference type="HAMAP" id="MF_01395">
    <property type="entry name" value="AcetylCoA_CT_beta"/>
    <property type="match status" value="1"/>
</dbReference>
<evidence type="ECO:0000256" key="2">
    <source>
        <dbReference type="ARBA" id="ARBA00011842"/>
    </source>
</evidence>
<dbReference type="PANTHER" id="PTHR42995:SF5">
    <property type="entry name" value="ACETYL-COENZYME A CARBOXYLASE CARBOXYL TRANSFERASE SUBUNIT BETA, CHLOROPLASTIC"/>
    <property type="match status" value="1"/>
</dbReference>
<sequence length="364" mass="41450">MSILSWIEQKSFEEEEGGLWTRCYQCGAVLYIKHLKENHHVCFACDSHLQMTSRERLQSLIDPGTWQPFDETLSSIDPLNFYDQKSYVSRLKDAQFQTGLQDSVITGTGLLEGIPVALGIMDFNFMGGSMGSVVGEKLTRLIEYATCEGLMLILVCASGGARMHEGILSLMQMAKISAALNVYQNKAHLMYIAVLTSPTTGGVTASFAMLGDLILAEPNALIGFAGRRVIEQTLQEKLPENFQTAEYLLEHGLLDLIISREFFKPALFEILSFYKDAPLKIQGKIPKNFMLKRPLNLLTEEKFRRQLDVEKKKKKIYIKQEITQIPDLNFSKNILKKINNLPQQKKFTEFNQKIFQSFNQFYNF</sequence>
<reference evidence="15" key="2">
    <citation type="journal article" date="2019" name="Mol. Phylogenet. Evol.">
        <title>Reassessment of the classification of bryopsidales (chlorophyta) based on chloroplast phylogenomic analyses.</title>
        <authorList>
            <person name="Cremen M.C."/>
            <person name="Leliaert F."/>
            <person name="West J."/>
            <person name="Lam D.W."/>
            <person name="Shimada S."/>
            <person name="Lopez-Bautista J.M."/>
            <person name="Verbruggen H."/>
        </authorList>
    </citation>
    <scope>NUCLEOTIDE SEQUENCE</scope>
</reference>
<dbReference type="InterPro" id="IPR034733">
    <property type="entry name" value="AcCoA_carboxyl_beta"/>
</dbReference>
<dbReference type="PANTHER" id="PTHR42995">
    <property type="entry name" value="ACETYL-COENZYME A CARBOXYLASE CARBOXYL TRANSFERASE SUBUNIT BETA, CHLOROPLASTIC"/>
    <property type="match status" value="1"/>
</dbReference>
<evidence type="ECO:0000256" key="5">
    <source>
        <dbReference type="ARBA" id="ARBA00022723"/>
    </source>
</evidence>
<comment type="subcellular location">
    <subcellularLocation>
        <location evidence="1">Cytoplasm</location>
    </subcellularLocation>
    <subcellularLocation>
        <location evidence="13">Plastid</location>
        <location evidence="13">Chloroplast stroma</location>
    </subcellularLocation>
</comment>
<dbReference type="AlphaFoldDB" id="A0A386AX40"/>
<evidence type="ECO:0000256" key="1">
    <source>
        <dbReference type="ARBA" id="ARBA00004496"/>
    </source>
</evidence>
<keyword evidence="8 13" id="KW-0276">Fatty acid metabolism</keyword>
<keyword evidence="9 13" id="KW-0862">Zinc</keyword>
<dbReference type="EMBL" id="MH591083">
    <property type="protein sequence ID" value="AYC63918.1"/>
    <property type="molecule type" value="Genomic_DNA"/>
</dbReference>
<reference evidence="15" key="1">
    <citation type="submission" date="2018-07" db="EMBL/GenBank/DDBJ databases">
        <authorList>
            <person name="Quirk P.G."/>
            <person name="Krulwich T.A."/>
        </authorList>
    </citation>
    <scope>NUCLEOTIDE SEQUENCE</scope>
</reference>
<dbReference type="UniPathway" id="UPA00655">
    <property type="reaction ID" value="UER00711"/>
</dbReference>
<evidence type="ECO:0000259" key="14">
    <source>
        <dbReference type="PROSITE" id="PS50980"/>
    </source>
</evidence>
<keyword evidence="12 13" id="KW-0275">Fatty acid biosynthesis</keyword>
<dbReference type="GO" id="GO:0005524">
    <property type="term" value="F:ATP binding"/>
    <property type="evidence" value="ECO:0007669"/>
    <property type="project" value="UniProtKB-KW"/>
</dbReference>
<comment type="cofactor">
    <cofactor evidence="13">
        <name>Zn(2+)</name>
        <dbReference type="ChEBI" id="CHEBI:29105"/>
    </cofactor>
    <text evidence="13">Binds 1 zinc ion per subunit.</text>
</comment>
<dbReference type="PRINTS" id="PR01070">
    <property type="entry name" value="ACCCTRFRASEB"/>
</dbReference>
<dbReference type="EC" id="2.1.3.15" evidence="13"/>
<feature type="binding site" evidence="13">
    <location>
        <position position="45"/>
    </location>
    <ligand>
        <name>Zn(2+)</name>
        <dbReference type="ChEBI" id="CHEBI:29105"/>
    </ligand>
</feature>
<dbReference type="InterPro" id="IPR041010">
    <property type="entry name" value="Znf-ACC"/>
</dbReference>
<dbReference type="InterPro" id="IPR029045">
    <property type="entry name" value="ClpP/crotonase-like_dom_sf"/>
</dbReference>
<comment type="subunit">
    <text evidence="2">Acetyl-CoA carboxylase is a heterohexamer composed of biotin carboxyl carrier protein, biotin carboxylase and 2 subunits each of ACCase subunit alpha and ACCase plastid-coded subunit beta (accD).</text>
</comment>
<dbReference type="InterPro" id="IPR000438">
    <property type="entry name" value="Acetyl_CoA_COase_Trfase_b_su"/>
</dbReference>
<dbReference type="InterPro" id="IPR011762">
    <property type="entry name" value="COA_CT_N"/>
</dbReference>
<keyword evidence="3 13" id="KW-0444">Lipid biosynthesis</keyword>
<evidence type="ECO:0000256" key="13">
    <source>
        <dbReference type="HAMAP-Rule" id="MF_01395"/>
    </source>
</evidence>
<feature type="binding site" evidence="13">
    <location>
        <position position="23"/>
    </location>
    <ligand>
        <name>Zn(2+)</name>
        <dbReference type="ChEBI" id="CHEBI:29105"/>
    </ligand>
</feature>
<evidence type="ECO:0000256" key="6">
    <source>
        <dbReference type="ARBA" id="ARBA00022741"/>
    </source>
</evidence>
<evidence type="ECO:0000256" key="8">
    <source>
        <dbReference type="ARBA" id="ARBA00022832"/>
    </source>
</evidence>
<keyword evidence="4 13" id="KW-0808">Transferase</keyword>
<comment type="subunit">
    <text evidence="13">Acetyl-CoA carboxylase is a heterohexamer composed of biotin carboxyl carrier protein, biotin carboxylase and two subunits each of ACCase subunit alpha and ACCase plastid-coded subunit beta (accD).</text>
</comment>
<evidence type="ECO:0000256" key="7">
    <source>
        <dbReference type="ARBA" id="ARBA00022771"/>
    </source>
</evidence>
<evidence type="ECO:0000256" key="9">
    <source>
        <dbReference type="ARBA" id="ARBA00022833"/>
    </source>
</evidence>
<keyword evidence="5 13" id="KW-0479">Metal-binding</keyword>
<keyword evidence="15" id="KW-0934">Plastid</keyword>
<proteinExistence type="inferred from homology"/>
<geneLocation type="chloroplast" evidence="15"/>
<protein>
    <recommendedName>
        <fullName evidence="13">Acetyl-coenzyme A carboxylase carboxyl transferase subunit beta, chloroplastic</fullName>
        <shortName evidence="13">ACCase subunit beta</shortName>
        <shortName evidence="13">Acetyl-CoA carboxylase carboxyltransferase subunit beta</shortName>
        <ecNumber evidence="13">2.1.3.15</ecNumber>
    </recommendedName>
</protein>